<dbReference type="InterPro" id="IPR001650">
    <property type="entry name" value="Helicase_C-like"/>
</dbReference>
<sequence length="564" mass="62044">MSGLEPPADKKAKKSKKDRKREEALQPPNESSATSTLPSADESVEKEKSRKEKKRKRAEAEDGENVPKKKKKSRQEESNGHIEAVQPPSVANGVNSTESNGKHEKKKKKSKNVETQPLSDDSSRVQEFLTKNSITIHGDVTPILSFSSLDIPDELRQCLLRFNDPTPIQACSWPPLLAGRDVVGIAETGSGKTLAFGIPALAQLAKTTPAKGANINVLVVAPTRELAIQTHDTLLAAGQPLGITSVCLYGGVSKDEQKRLLKDKKLRIVVGTPGRLLDLANEGVCNFEHVNFLVLDEADRMLDKGFENDIRQIIGKTMQGTSRQTLMFSATWPDSVRRLAASFQRDPVRVTVGQDDLTANRRVEQVIDVFDDPWQKDAKLIKILKQVQQKAIKPGSDDSRTLVFVLYKNEAPRVETLLRNQGYSVCVLHGNISQDARLKALNDFKTGKVGVLIATDVAARGLDIPNVGVVINYTFPLTVEDYVHRIGRTGRGGKEGKSITFFTGEKHEKALAGELMKVVRESGYEAAGEGLRKFPMTLKKKEHGAYGAHFKEVDTTVKGTKIVF</sequence>
<dbReference type="OrthoDB" id="196131at2759"/>
<proteinExistence type="inferred from homology"/>
<dbReference type="PROSITE" id="PS51194">
    <property type="entry name" value="HELICASE_CTER"/>
    <property type="match status" value="1"/>
</dbReference>
<dbReference type="GO" id="GO:0016787">
    <property type="term" value="F:hydrolase activity"/>
    <property type="evidence" value="ECO:0007669"/>
    <property type="project" value="UniProtKB-KW"/>
</dbReference>
<reference evidence="18" key="2">
    <citation type="submission" date="2015-01" db="EMBL/GenBank/DDBJ databases">
        <title>Evolutionary Origins and Diversification of the Mycorrhizal Mutualists.</title>
        <authorList>
            <consortium name="DOE Joint Genome Institute"/>
            <consortium name="Mycorrhizal Genomics Consortium"/>
            <person name="Kohler A."/>
            <person name="Kuo A."/>
            <person name="Nagy L.G."/>
            <person name="Floudas D."/>
            <person name="Copeland A."/>
            <person name="Barry K.W."/>
            <person name="Cichocki N."/>
            <person name="Veneault-Fourrey C."/>
            <person name="LaButti K."/>
            <person name="Lindquist E.A."/>
            <person name="Lipzen A."/>
            <person name="Lundell T."/>
            <person name="Morin E."/>
            <person name="Murat C."/>
            <person name="Riley R."/>
            <person name="Ohm R."/>
            <person name="Sun H."/>
            <person name="Tunlid A."/>
            <person name="Henrissat B."/>
            <person name="Grigoriev I.V."/>
            <person name="Hibbett D.S."/>
            <person name="Martin F."/>
        </authorList>
    </citation>
    <scope>NUCLEOTIDE SEQUENCE [LARGE SCALE GENOMIC DNA]</scope>
    <source>
        <strain evidence="18">MAFF 305830</strain>
    </source>
</reference>
<keyword evidence="4 12" id="KW-0547">Nucleotide-binding</keyword>
<keyword evidence="5 12" id="KW-0378">Hydrolase</keyword>
<feature type="domain" description="DEAD-box RNA helicase Q" evidence="16">
    <location>
        <begin position="144"/>
        <end position="170"/>
    </location>
</feature>
<dbReference type="PROSITE" id="PS00039">
    <property type="entry name" value="DEAD_ATP_HELICASE"/>
    <property type="match status" value="1"/>
</dbReference>
<dbReference type="HOGENOM" id="CLU_003041_1_5_1"/>
<comment type="similarity">
    <text evidence="12">Belongs to the DEAD box helicase family.</text>
</comment>
<dbReference type="GO" id="GO:0003723">
    <property type="term" value="F:RNA binding"/>
    <property type="evidence" value="ECO:0007669"/>
    <property type="project" value="UniProtKB-KW"/>
</dbReference>
<dbReference type="PANTHER" id="PTHR47959">
    <property type="entry name" value="ATP-DEPENDENT RNA HELICASE RHLE-RELATED"/>
    <property type="match status" value="1"/>
</dbReference>
<dbReference type="PANTHER" id="PTHR47959:SF1">
    <property type="entry name" value="ATP-DEPENDENT RNA HELICASE DBPA"/>
    <property type="match status" value="1"/>
</dbReference>
<dbReference type="InterPro" id="IPR000629">
    <property type="entry name" value="RNA-helicase_DEAD-box_CS"/>
</dbReference>
<dbReference type="CDD" id="cd00268">
    <property type="entry name" value="DEADc"/>
    <property type="match status" value="1"/>
</dbReference>
<evidence type="ECO:0000256" key="12">
    <source>
        <dbReference type="RuleBase" id="RU000492"/>
    </source>
</evidence>
<evidence type="ECO:0000259" key="15">
    <source>
        <dbReference type="PROSITE" id="PS51194"/>
    </source>
</evidence>
<dbReference type="SMART" id="SM00490">
    <property type="entry name" value="HELICc"/>
    <property type="match status" value="1"/>
</dbReference>
<dbReference type="Pfam" id="PF00271">
    <property type="entry name" value="Helicase_C"/>
    <property type="match status" value="1"/>
</dbReference>
<dbReference type="STRING" id="933852.A0A0C2W6E6"/>
<gene>
    <name evidence="17" type="ORF">M408DRAFT_333122</name>
</gene>
<evidence type="ECO:0000256" key="3">
    <source>
        <dbReference type="ARBA" id="ARBA00022517"/>
    </source>
</evidence>
<keyword evidence="8" id="KW-0694">RNA-binding</keyword>
<dbReference type="GO" id="GO:0003724">
    <property type="term" value="F:RNA helicase activity"/>
    <property type="evidence" value="ECO:0007669"/>
    <property type="project" value="UniProtKB-EC"/>
</dbReference>
<dbReference type="SUPFAM" id="SSF52540">
    <property type="entry name" value="P-loop containing nucleoside triphosphate hydrolases"/>
    <property type="match status" value="1"/>
</dbReference>
<evidence type="ECO:0000256" key="2">
    <source>
        <dbReference type="ARBA" id="ARBA00012552"/>
    </source>
</evidence>
<dbReference type="SMART" id="SM00487">
    <property type="entry name" value="DEXDc"/>
    <property type="match status" value="1"/>
</dbReference>
<dbReference type="CDD" id="cd18787">
    <property type="entry name" value="SF2_C_DEAD"/>
    <property type="match status" value="1"/>
</dbReference>
<protein>
    <recommendedName>
        <fullName evidence="2">RNA helicase</fullName>
        <ecNumber evidence="2">3.6.4.13</ecNumber>
    </recommendedName>
</protein>
<dbReference type="InterPro" id="IPR027417">
    <property type="entry name" value="P-loop_NTPase"/>
</dbReference>
<comment type="catalytic activity">
    <reaction evidence="10">
        <text>ATP + H2O = ADP + phosphate + H(+)</text>
        <dbReference type="Rhea" id="RHEA:13065"/>
        <dbReference type="ChEBI" id="CHEBI:15377"/>
        <dbReference type="ChEBI" id="CHEBI:15378"/>
        <dbReference type="ChEBI" id="CHEBI:30616"/>
        <dbReference type="ChEBI" id="CHEBI:43474"/>
        <dbReference type="ChEBI" id="CHEBI:456216"/>
        <dbReference type="EC" id="3.6.4.13"/>
    </reaction>
</comment>
<evidence type="ECO:0000256" key="7">
    <source>
        <dbReference type="ARBA" id="ARBA00022840"/>
    </source>
</evidence>
<reference evidence="17 18" key="1">
    <citation type="submission" date="2014-04" db="EMBL/GenBank/DDBJ databases">
        <authorList>
            <consortium name="DOE Joint Genome Institute"/>
            <person name="Kuo A."/>
            <person name="Zuccaro A."/>
            <person name="Kohler A."/>
            <person name="Nagy L.G."/>
            <person name="Floudas D."/>
            <person name="Copeland A."/>
            <person name="Barry K.W."/>
            <person name="Cichocki N."/>
            <person name="Veneault-Fourrey C."/>
            <person name="LaButti K."/>
            <person name="Lindquist E.A."/>
            <person name="Lipzen A."/>
            <person name="Lundell T."/>
            <person name="Morin E."/>
            <person name="Murat C."/>
            <person name="Sun H."/>
            <person name="Tunlid A."/>
            <person name="Henrissat B."/>
            <person name="Grigoriev I.V."/>
            <person name="Hibbett D.S."/>
            <person name="Martin F."/>
            <person name="Nordberg H.P."/>
            <person name="Cantor M.N."/>
            <person name="Hua S.X."/>
        </authorList>
    </citation>
    <scope>NUCLEOTIDE SEQUENCE [LARGE SCALE GENOMIC DNA]</scope>
    <source>
        <strain evidence="17 18">MAFF 305830</strain>
    </source>
</reference>
<evidence type="ECO:0000313" key="17">
    <source>
        <dbReference type="EMBL" id="KIM22003.1"/>
    </source>
</evidence>
<evidence type="ECO:0000256" key="5">
    <source>
        <dbReference type="ARBA" id="ARBA00022801"/>
    </source>
</evidence>
<dbReference type="PROSITE" id="PS51195">
    <property type="entry name" value="Q_MOTIF"/>
    <property type="match status" value="1"/>
</dbReference>
<dbReference type="PROSITE" id="PS51192">
    <property type="entry name" value="HELICASE_ATP_BIND_1"/>
    <property type="match status" value="1"/>
</dbReference>
<feature type="compositionally biased region" description="Polar residues" evidence="13">
    <location>
        <begin position="28"/>
        <end position="38"/>
    </location>
</feature>
<evidence type="ECO:0000256" key="13">
    <source>
        <dbReference type="SAM" id="MobiDB-lite"/>
    </source>
</evidence>
<accession>A0A0C2W6E6</accession>
<feature type="region of interest" description="Disordered" evidence="13">
    <location>
        <begin position="1"/>
        <end position="124"/>
    </location>
</feature>
<dbReference type="AlphaFoldDB" id="A0A0C2W6E6"/>
<dbReference type="InterPro" id="IPR014014">
    <property type="entry name" value="RNA_helicase_DEAD_Q_motif"/>
</dbReference>
<dbReference type="GO" id="GO:0010467">
    <property type="term" value="P:gene expression"/>
    <property type="evidence" value="ECO:0007669"/>
    <property type="project" value="UniProtKB-ARBA"/>
</dbReference>
<dbReference type="GO" id="GO:0005634">
    <property type="term" value="C:nucleus"/>
    <property type="evidence" value="ECO:0007669"/>
    <property type="project" value="UniProtKB-SubCell"/>
</dbReference>
<keyword evidence="9" id="KW-0539">Nucleus</keyword>
<keyword evidence="18" id="KW-1185">Reference proteome</keyword>
<dbReference type="GO" id="GO:0005829">
    <property type="term" value="C:cytosol"/>
    <property type="evidence" value="ECO:0007669"/>
    <property type="project" value="TreeGrafter"/>
</dbReference>
<dbReference type="InterPro" id="IPR044742">
    <property type="entry name" value="DEAD/DEAH_RhlB"/>
</dbReference>
<keyword evidence="6 12" id="KW-0347">Helicase</keyword>
<dbReference type="InterPro" id="IPR014001">
    <property type="entry name" value="Helicase_ATP-bd"/>
</dbReference>
<comment type="subcellular location">
    <subcellularLocation>
        <location evidence="1">Nucleus</location>
    </subcellularLocation>
</comment>
<dbReference type="EMBL" id="KN824366">
    <property type="protein sequence ID" value="KIM22003.1"/>
    <property type="molecule type" value="Genomic_DNA"/>
</dbReference>
<feature type="short sequence motif" description="Q motif" evidence="11">
    <location>
        <begin position="144"/>
        <end position="170"/>
    </location>
</feature>
<keyword evidence="3" id="KW-0690">Ribosome biogenesis</keyword>
<dbReference type="Proteomes" id="UP000054097">
    <property type="component" value="Unassembled WGS sequence"/>
</dbReference>
<evidence type="ECO:0000256" key="6">
    <source>
        <dbReference type="ARBA" id="ARBA00022806"/>
    </source>
</evidence>
<dbReference type="GO" id="GO:0042254">
    <property type="term" value="P:ribosome biogenesis"/>
    <property type="evidence" value="ECO:0007669"/>
    <property type="project" value="UniProtKB-KW"/>
</dbReference>
<organism evidence="17 18">
    <name type="scientific">Serendipita vermifera MAFF 305830</name>
    <dbReference type="NCBI Taxonomy" id="933852"/>
    <lineage>
        <taxon>Eukaryota</taxon>
        <taxon>Fungi</taxon>
        <taxon>Dikarya</taxon>
        <taxon>Basidiomycota</taxon>
        <taxon>Agaricomycotina</taxon>
        <taxon>Agaricomycetes</taxon>
        <taxon>Sebacinales</taxon>
        <taxon>Serendipitaceae</taxon>
        <taxon>Serendipita</taxon>
    </lineage>
</organism>
<evidence type="ECO:0000313" key="18">
    <source>
        <dbReference type="Proteomes" id="UP000054097"/>
    </source>
</evidence>
<dbReference type="Gene3D" id="3.40.50.300">
    <property type="entry name" value="P-loop containing nucleotide triphosphate hydrolases"/>
    <property type="match status" value="2"/>
</dbReference>
<dbReference type="GO" id="GO:0005524">
    <property type="term" value="F:ATP binding"/>
    <property type="evidence" value="ECO:0007669"/>
    <property type="project" value="UniProtKB-KW"/>
</dbReference>
<dbReference type="Pfam" id="PF00270">
    <property type="entry name" value="DEAD"/>
    <property type="match status" value="1"/>
</dbReference>
<evidence type="ECO:0000259" key="14">
    <source>
        <dbReference type="PROSITE" id="PS51192"/>
    </source>
</evidence>
<dbReference type="InterPro" id="IPR011545">
    <property type="entry name" value="DEAD/DEAH_box_helicase_dom"/>
</dbReference>
<dbReference type="EC" id="3.6.4.13" evidence="2"/>
<evidence type="ECO:0000256" key="8">
    <source>
        <dbReference type="ARBA" id="ARBA00022884"/>
    </source>
</evidence>
<evidence type="ECO:0000256" key="11">
    <source>
        <dbReference type="PROSITE-ProRule" id="PRU00552"/>
    </source>
</evidence>
<feature type="domain" description="Helicase ATP-binding" evidence="14">
    <location>
        <begin position="173"/>
        <end position="350"/>
    </location>
</feature>
<evidence type="ECO:0000256" key="10">
    <source>
        <dbReference type="ARBA" id="ARBA00047984"/>
    </source>
</evidence>
<dbReference type="InterPro" id="IPR050079">
    <property type="entry name" value="DEAD_box_RNA_helicase"/>
</dbReference>
<keyword evidence="7 12" id="KW-0067">ATP-binding</keyword>
<evidence type="ECO:0000259" key="16">
    <source>
        <dbReference type="PROSITE" id="PS51195"/>
    </source>
</evidence>
<name>A0A0C2W6E6_SERVB</name>
<evidence type="ECO:0000256" key="1">
    <source>
        <dbReference type="ARBA" id="ARBA00004123"/>
    </source>
</evidence>
<evidence type="ECO:0000256" key="4">
    <source>
        <dbReference type="ARBA" id="ARBA00022741"/>
    </source>
</evidence>
<evidence type="ECO:0000256" key="9">
    <source>
        <dbReference type="ARBA" id="ARBA00023242"/>
    </source>
</evidence>
<feature type="domain" description="Helicase C-terminal" evidence="15">
    <location>
        <begin position="386"/>
        <end position="542"/>
    </location>
</feature>